<dbReference type="PROSITE" id="PS01124">
    <property type="entry name" value="HTH_ARAC_FAMILY_2"/>
    <property type="match status" value="1"/>
</dbReference>
<evidence type="ECO:0000313" key="5">
    <source>
        <dbReference type="Proteomes" id="UP000028058"/>
    </source>
</evidence>
<evidence type="ECO:0000256" key="1">
    <source>
        <dbReference type="ARBA" id="ARBA00023015"/>
    </source>
</evidence>
<dbReference type="InterPro" id="IPR009057">
    <property type="entry name" value="Homeodomain-like_sf"/>
</dbReference>
<accession>A0A420UWV5</accession>
<dbReference type="EMBL" id="JNAD02000015">
    <property type="protein sequence ID" value="RKM92023.1"/>
    <property type="molecule type" value="Genomic_DNA"/>
</dbReference>
<proteinExistence type="predicted"/>
<sequence>MPARELSVSVRTLHRVFAAAGESVGAYIRRRLEQARLRLLAAPRGRLSVSELAAYWQFADSSHVIRAFKQQYGRTPAQ</sequence>
<dbReference type="GO" id="GO:0003700">
    <property type="term" value="F:DNA-binding transcription factor activity"/>
    <property type="evidence" value="ECO:0007669"/>
    <property type="project" value="InterPro"/>
</dbReference>
<dbReference type="PANTHER" id="PTHR47893:SF1">
    <property type="entry name" value="REGULATORY PROTEIN PCHR"/>
    <property type="match status" value="1"/>
</dbReference>
<dbReference type="InterPro" id="IPR018060">
    <property type="entry name" value="HTH_AraC"/>
</dbReference>
<dbReference type="SUPFAM" id="SSF46689">
    <property type="entry name" value="Homeodomain-like"/>
    <property type="match status" value="1"/>
</dbReference>
<reference evidence="4 5" key="1">
    <citation type="journal article" date="2014" name="Genome Announc.">
        <title>Draft Genome Sequence of Streptomyces fradiae ATCC 19609, a Strain Highly Sensitive to Antibiotics.</title>
        <authorList>
            <person name="Bekker O.B."/>
            <person name="Klimina K.M."/>
            <person name="Vatlin A.A."/>
            <person name="Zakharevich N.V."/>
            <person name="Kasianov A.S."/>
            <person name="Danilenko V.N."/>
        </authorList>
    </citation>
    <scope>NUCLEOTIDE SEQUENCE [LARGE SCALE GENOMIC DNA]</scope>
    <source>
        <strain evidence="4 5">ATCC 19609</strain>
    </source>
</reference>
<protein>
    <submittedName>
        <fullName evidence="4">AraC family transcriptional regulator</fullName>
    </submittedName>
</protein>
<evidence type="ECO:0000256" key="2">
    <source>
        <dbReference type="ARBA" id="ARBA00023163"/>
    </source>
</evidence>
<dbReference type="GO" id="GO:0043565">
    <property type="term" value="F:sequence-specific DNA binding"/>
    <property type="evidence" value="ECO:0007669"/>
    <property type="project" value="InterPro"/>
</dbReference>
<dbReference type="InterPro" id="IPR053142">
    <property type="entry name" value="PchR_regulatory_protein"/>
</dbReference>
<dbReference type="SMART" id="SM00342">
    <property type="entry name" value="HTH_ARAC"/>
    <property type="match status" value="1"/>
</dbReference>
<dbReference type="Pfam" id="PF12833">
    <property type="entry name" value="HTH_18"/>
    <property type="match status" value="1"/>
</dbReference>
<keyword evidence="5" id="KW-1185">Reference proteome</keyword>
<feature type="domain" description="HTH araC/xylS-type" evidence="3">
    <location>
        <begin position="1"/>
        <end position="78"/>
    </location>
</feature>
<dbReference type="AlphaFoldDB" id="A0A420UWV5"/>
<dbReference type="RefSeq" id="WP_050363391.1">
    <property type="nucleotide sequence ID" value="NZ_CP134822.1"/>
</dbReference>
<dbReference type="PANTHER" id="PTHR47893">
    <property type="entry name" value="REGULATORY PROTEIN PCHR"/>
    <property type="match status" value="1"/>
</dbReference>
<evidence type="ECO:0000259" key="3">
    <source>
        <dbReference type="PROSITE" id="PS01124"/>
    </source>
</evidence>
<organism evidence="4 5">
    <name type="scientific">Streptomyces xinghaiensis</name>
    <dbReference type="NCBI Taxonomy" id="1038928"/>
    <lineage>
        <taxon>Bacteria</taxon>
        <taxon>Bacillati</taxon>
        <taxon>Actinomycetota</taxon>
        <taxon>Actinomycetes</taxon>
        <taxon>Kitasatosporales</taxon>
        <taxon>Streptomycetaceae</taxon>
        <taxon>Streptomyces</taxon>
    </lineage>
</organism>
<keyword evidence="2" id="KW-0804">Transcription</keyword>
<evidence type="ECO:0000313" key="4">
    <source>
        <dbReference type="EMBL" id="RKM92023.1"/>
    </source>
</evidence>
<name>A0A420UWV5_9ACTN</name>
<gene>
    <name evidence="4" type="ORF">SFRA_026670</name>
</gene>
<keyword evidence="1" id="KW-0805">Transcription regulation</keyword>
<dbReference type="Gene3D" id="1.10.10.60">
    <property type="entry name" value="Homeodomain-like"/>
    <property type="match status" value="1"/>
</dbReference>
<dbReference type="OrthoDB" id="9799345at2"/>
<dbReference type="Proteomes" id="UP000028058">
    <property type="component" value="Unassembled WGS sequence"/>
</dbReference>
<comment type="caution">
    <text evidence="4">The sequence shown here is derived from an EMBL/GenBank/DDBJ whole genome shotgun (WGS) entry which is preliminary data.</text>
</comment>